<dbReference type="CDD" id="cd00093">
    <property type="entry name" value="HTH_XRE"/>
    <property type="match status" value="1"/>
</dbReference>
<dbReference type="InterPro" id="IPR043735">
    <property type="entry name" value="DUF5680"/>
</dbReference>
<dbReference type="InterPro" id="IPR010982">
    <property type="entry name" value="Lambda_DNA-bd_dom_sf"/>
</dbReference>
<reference evidence="4" key="1">
    <citation type="submission" date="2016-10" db="EMBL/GenBank/DDBJ databases">
        <authorList>
            <person name="Varghese N."/>
            <person name="Submissions S."/>
        </authorList>
    </citation>
    <scope>NUCLEOTIDE SEQUENCE [LARGE SCALE GENOMIC DNA]</scope>
    <source>
        <strain evidence="4">P18</strain>
    </source>
</reference>
<gene>
    <name evidence="3" type="ORF">SAMN04487928_11345</name>
</gene>
<evidence type="ECO:0000313" key="4">
    <source>
        <dbReference type="Proteomes" id="UP000182624"/>
    </source>
</evidence>
<dbReference type="RefSeq" id="WP_074887885.1">
    <property type="nucleotide sequence ID" value="NZ_FOXO01000013.1"/>
</dbReference>
<accession>A0A1I5UKI3</accession>
<keyword evidence="1" id="KW-0238">DNA-binding</keyword>
<dbReference type="Pfam" id="PF18931">
    <property type="entry name" value="DUF5680"/>
    <property type="match status" value="1"/>
</dbReference>
<proteinExistence type="predicted"/>
<dbReference type="Pfam" id="PF01381">
    <property type="entry name" value="HTH_3"/>
    <property type="match status" value="1"/>
</dbReference>
<evidence type="ECO:0000256" key="1">
    <source>
        <dbReference type="ARBA" id="ARBA00023125"/>
    </source>
</evidence>
<dbReference type="AlphaFoldDB" id="A0A1I5UKI3"/>
<dbReference type="OrthoDB" id="9801008at2"/>
<dbReference type="PANTHER" id="PTHR46558:SF13">
    <property type="entry name" value="HTH-TYPE TRANSCRIPTIONAL REGULATOR IMMR"/>
    <property type="match status" value="1"/>
</dbReference>
<keyword evidence="4" id="KW-1185">Reference proteome</keyword>
<sequence length="223" mass="25927">MIFSEKLQLIRKSKGMTQEDLAEKLAVSRQAVAKWESGQVYPDISNLIQISNLFNVTVDYLVRDQECMVSYENTEDNDLSKLIEFRLEANVNTYAAYMNETDSTRIDSHDFSYSSGPYIYHDTYVGSEKFAGEEAIWVDGKIQYAMNYLGRVLNQQFSGDFLKEALRKADQKMPYRGPEYYQSGEYTYKCSVTGDFSWFQGYEEIYCNNVKVYECYFHGGIIR</sequence>
<evidence type="ECO:0000313" key="3">
    <source>
        <dbReference type="EMBL" id="SFP95750.1"/>
    </source>
</evidence>
<organism evidence="3 4">
    <name type="scientific">Butyrivibrio proteoclasticus</name>
    <dbReference type="NCBI Taxonomy" id="43305"/>
    <lineage>
        <taxon>Bacteria</taxon>
        <taxon>Bacillati</taxon>
        <taxon>Bacillota</taxon>
        <taxon>Clostridia</taxon>
        <taxon>Lachnospirales</taxon>
        <taxon>Lachnospiraceae</taxon>
        <taxon>Butyrivibrio</taxon>
    </lineage>
</organism>
<dbReference type="Gene3D" id="1.10.260.40">
    <property type="entry name" value="lambda repressor-like DNA-binding domains"/>
    <property type="match status" value="1"/>
</dbReference>
<dbReference type="EMBL" id="FOXO01000013">
    <property type="protein sequence ID" value="SFP95750.1"/>
    <property type="molecule type" value="Genomic_DNA"/>
</dbReference>
<dbReference type="GO" id="GO:0003677">
    <property type="term" value="F:DNA binding"/>
    <property type="evidence" value="ECO:0007669"/>
    <property type="project" value="UniProtKB-KW"/>
</dbReference>
<dbReference type="SUPFAM" id="SSF47413">
    <property type="entry name" value="lambda repressor-like DNA-binding domains"/>
    <property type="match status" value="1"/>
</dbReference>
<dbReference type="PROSITE" id="PS50943">
    <property type="entry name" value="HTH_CROC1"/>
    <property type="match status" value="1"/>
</dbReference>
<dbReference type="PANTHER" id="PTHR46558">
    <property type="entry name" value="TRACRIPTIONAL REGULATORY PROTEIN-RELATED-RELATED"/>
    <property type="match status" value="1"/>
</dbReference>
<evidence type="ECO:0000259" key="2">
    <source>
        <dbReference type="PROSITE" id="PS50943"/>
    </source>
</evidence>
<dbReference type="InterPro" id="IPR001387">
    <property type="entry name" value="Cro/C1-type_HTH"/>
</dbReference>
<feature type="domain" description="HTH cro/C1-type" evidence="2">
    <location>
        <begin position="7"/>
        <end position="61"/>
    </location>
</feature>
<dbReference type="SMART" id="SM00530">
    <property type="entry name" value="HTH_XRE"/>
    <property type="match status" value="1"/>
</dbReference>
<name>A0A1I5UKI3_9FIRM</name>
<protein>
    <submittedName>
        <fullName evidence="3">Transcriptional regulator, contains XRE-family HTH domain</fullName>
    </submittedName>
</protein>
<dbReference type="Proteomes" id="UP000182624">
    <property type="component" value="Unassembled WGS sequence"/>
</dbReference>